<dbReference type="EMBL" id="AAWS01000051">
    <property type="protein sequence ID" value="EAY25279.1"/>
    <property type="molecule type" value="Genomic_DNA"/>
</dbReference>
<reference evidence="1 2" key="1">
    <citation type="submission" date="2007-01" db="EMBL/GenBank/DDBJ databases">
        <authorList>
            <person name="Haygood M."/>
            <person name="Podell S."/>
            <person name="Anderson C."/>
            <person name="Hopkinson B."/>
            <person name="Roe K."/>
            <person name="Barbeau K."/>
            <person name="Gaasterland T."/>
            <person name="Ferriera S."/>
            <person name="Johnson J."/>
            <person name="Kravitz S."/>
            <person name="Beeson K."/>
            <person name="Sutton G."/>
            <person name="Rogers Y.-H."/>
            <person name="Friedman R."/>
            <person name="Frazier M."/>
            <person name="Venter J.C."/>
        </authorList>
    </citation>
    <scope>NUCLEOTIDE SEQUENCE [LARGE SCALE GENOMIC DNA]</scope>
    <source>
        <strain evidence="1 2">ATCC 23134</strain>
    </source>
</reference>
<evidence type="ECO:0000313" key="2">
    <source>
        <dbReference type="Proteomes" id="UP000004095"/>
    </source>
</evidence>
<gene>
    <name evidence="1" type="ORF">M23134_02749</name>
</gene>
<evidence type="ECO:0000313" key="1">
    <source>
        <dbReference type="EMBL" id="EAY25279.1"/>
    </source>
</evidence>
<protein>
    <submittedName>
        <fullName evidence="1">Uncharacterized protein</fullName>
    </submittedName>
</protein>
<name>A1ZWD9_MICM2</name>
<proteinExistence type="predicted"/>
<dbReference type="AlphaFoldDB" id="A1ZWD9"/>
<accession>A1ZWD9</accession>
<sequence>MLLSEILIGNISVLQNILPKYGGIQKVSKTFCVVSCSVQEVNRRQNASI</sequence>
<organism evidence="1 2">
    <name type="scientific">Microscilla marina ATCC 23134</name>
    <dbReference type="NCBI Taxonomy" id="313606"/>
    <lineage>
        <taxon>Bacteria</taxon>
        <taxon>Pseudomonadati</taxon>
        <taxon>Bacteroidota</taxon>
        <taxon>Cytophagia</taxon>
        <taxon>Cytophagales</taxon>
        <taxon>Microscillaceae</taxon>
        <taxon>Microscilla</taxon>
    </lineage>
</organism>
<dbReference type="Proteomes" id="UP000004095">
    <property type="component" value="Unassembled WGS sequence"/>
</dbReference>
<comment type="caution">
    <text evidence="1">The sequence shown here is derived from an EMBL/GenBank/DDBJ whole genome shotgun (WGS) entry which is preliminary data.</text>
</comment>
<keyword evidence="2" id="KW-1185">Reference proteome</keyword>